<dbReference type="AlphaFoldDB" id="A0A8J6BB70"/>
<sequence length="376" mass="41857">MSVKDIVVAALSSLLYTSVIDLILFLIVLIILLSDALLANPTRRLAAHSGYERFTLGEQPSFLQQIWKCVRSSALLVSIVAFELIVAGLRRAIMGVDLTLAALIAHCVASVLDIVWIFILVRFVSKATLTDLGLPRQIHGWTSPRMWGARFIIAGSIVFVTYAAMLLFYYVSDCMSNYTYMDFSSKGVVYTISYFAAQVLTLVLGAIDEETGTRGLVHSIWLRADHAKWLMPLVSGILYAAQHALNSAHFIRGNFSDIIGILLMIGNYVMQGVIYMLLFITTEDIIGNYVLHFMSEQVELWFGAAAMEAYSVPFGQLAPFAIDCNVKPINAFVGHKFGITGSAVYSVALMYSMLVVMLVLWGRRRKEQKRRPAQEQ</sequence>
<dbReference type="InterPro" id="IPR003675">
    <property type="entry name" value="Rce1/LyrA-like_dom"/>
</dbReference>
<organism evidence="3 4">
    <name type="scientific">Carpediemonas membranifera</name>
    <dbReference type="NCBI Taxonomy" id="201153"/>
    <lineage>
        <taxon>Eukaryota</taxon>
        <taxon>Metamonada</taxon>
        <taxon>Carpediemonas-like organisms</taxon>
        <taxon>Carpediemonas</taxon>
    </lineage>
</organism>
<feature type="transmembrane region" description="Helical" evidence="1">
    <location>
        <begin position="99"/>
        <end position="121"/>
    </location>
</feature>
<protein>
    <recommendedName>
        <fullName evidence="2">CAAX prenyl protease 2/Lysostaphin resistance protein A-like domain-containing protein</fullName>
    </recommendedName>
</protein>
<feature type="transmembrane region" description="Helical" evidence="1">
    <location>
        <begin position="191"/>
        <end position="208"/>
    </location>
</feature>
<name>A0A8J6BB70_9EUKA</name>
<dbReference type="EMBL" id="JAHDYR010000003">
    <property type="protein sequence ID" value="KAG9397094.1"/>
    <property type="molecule type" value="Genomic_DNA"/>
</dbReference>
<feature type="transmembrane region" description="Helical" evidence="1">
    <location>
        <begin position="6"/>
        <end position="34"/>
    </location>
</feature>
<dbReference type="Proteomes" id="UP000717585">
    <property type="component" value="Unassembled WGS sequence"/>
</dbReference>
<accession>A0A8J6BB70</accession>
<gene>
    <name evidence="3" type="ORF">J8273_1002</name>
</gene>
<dbReference type="Pfam" id="PF02517">
    <property type="entry name" value="Rce1-like"/>
    <property type="match status" value="1"/>
</dbReference>
<keyword evidence="1" id="KW-1133">Transmembrane helix</keyword>
<dbReference type="GO" id="GO:0080120">
    <property type="term" value="P:CAAX-box protein maturation"/>
    <property type="evidence" value="ECO:0007669"/>
    <property type="project" value="UniProtKB-ARBA"/>
</dbReference>
<evidence type="ECO:0000259" key="2">
    <source>
        <dbReference type="Pfam" id="PF02517"/>
    </source>
</evidence>
<keyword evidence="4" id="KW-1185">Reference proteome</keyword>
<feature type="domain" description="CAAX prenyl protease 2/Lysostaphin resistance protein A-like" evidence="2">
    <location>
        <begin position="195"/>
        <end position="294"/>
    </location>
</feature>
<keyword evidence="1" id="KW-0472">Membrane</keyword>
<feature type="transmembrane region" description="Helical" evidence="1">
    <location>
        <begin position="151"/>
        <end position="171"/>
    </location>
</feature>
<comment type="caution">
    <text evidence="3">The sequence shown here is derived from an EMBL/GenBank/DDBJ whole genome shotgun (WGS) entry which is preliminary data.</text>
</comment>
<reference evidence="3" key="1">
    <citation type="submission" date="2021-05" db="EMBL/GenBank/DDBJ databases">
        <title>A free-living protist that lacks canonical eukaryotic 1 DNA replication and segregation systems.</title>
        <authorList>
            <person name="Salas-Leiva D.E."/>
            <person name="Tromer E.C."/>
            <person name="Curtis B.A."/>
            <person name="Jerlstrom-Hultqvist J."/>
            <person name="Kolisko M."/>
            <person name="Yi Z."/>
            <person name="Salas-Leiva J.S."/>
            <person name="Gallot-Lavallee L."/>
            <person name="Kops G.J.P.L."/>
            <person name="Archibald J.M."/>
            <person name="Simpson A.G.B."/>
            <person name="Roger A.J."/>
        </authorList>
    </citation>
    <scope>NUCLEOTIDE SEQUENCE</scope>
    <source>
        <strain evidence="3">BICM</strain>
    </source>
</reference>
<evidence type="ECO:0000256" key="1">
    <source>
        <dbReference type="SAM" id="Phobius"/>
    </source>
</evidence>
<evidence type="ECO:0000313" key="3">
    <source>
        <dbReference type="EMBL" id="KAG9397094.1"/>
    </source>
</evidence>
<evidence type="ECO:0000313" key="4">
    <source>
        <dbReference type="Proteomes" id="UP000717585"/>
    </source>
</evidence>
<proteinExistence type="predicted"/>
<feature type="transmembrane region" description="Helical" evidence="1">
    <location>
        <begin position="258"/>
        <end position="280"/>
    </location>
</feature>
<feature type="transmembrane region" description="Helical" evidence="1">
    <location>
        <begin position="342"/>
        <end position="361"/>
    </location>
</feature>
<feature type="transmembrane region" description="Helical" evidence="1">
    <location>
        <begin position="74"/>
        <end position="93"/>
    </location>
</feature>
<keyword evidence="1" id="KW-0812">Transmembrane</keyword>
<dbReference type="GO" id="GO:0004175">
    <property type="term" value="F:endopeptidase activity"/>
    <property type="evidence" value="ECO:0007669"/>
    <property type="project" value="UniProtKB-ARBA"/>
</dbReference>